<evidence type="ECO:0000313" key="13">
    <source>
        <dbReference type="EMBL" id="EHO15819.1"/>
    </source>
</evidence>
<dbReference type="Gene3D" id="3.40.50.140">
    <property type="match status" value="1"/>
</dbReference>
<dbReference type="Gene3D" id="2.70.20.10">
    <property type="entry name" value="Topoisomerase I, domain 3"/>
    <property type="match status" value="1"/>
</dbReference>
<dbReference type="PANTHER" id="PTHR11390">
    <property type="entry name" value="PROKARYOTIC DNA TOPOISOMERASE"/>
    <property type="match status" value="1"/>
</dbReference>
<dbReference type="PROSITE" id="PS52039">
    <property type="entry name" value="TOPO_IA_2"/>
    <property type="match status" value="1"/>
</dbReference>
<evidence type="ECO:0000256" key="6">
    <source>
        <dbReference type="ARBA" id="ARBA00023235"/>
    </source>
</evidence>
<evidence type="ECO:0000259" key="12">
    <source>
        <dbReference type="PROSITE" id="PS52039"/>
    </source>
</evidence>
<feature type="compositionally biased region" description="Basic and acidic residues" evidence="11">
    <location>
        <begin position="434"/>
        <end position="458"/>
    </location>
</feature>
<evidence type="ECO:0000256" key="2">
    <source>
        <dbReference type="ARBA" id="ARBA00009446"/>
    </source>
</evidence>
<evidence type="ECO:0000256" key="11">
    <source>
        <dbReference type="SAM" id="MobiDB-lite"/>
    </source>
</evidence>
<dbReference type="SMART" id="SM00436">
    <property type="entry name" value="TOP1Bc"/>
    <property type="match status" value="1"/>
</dbReference>
<dbReference type="Gene3D" id="1.10.460.10">
    <property type="entry name" value="Topoisomerase I, domain 2"/>
    <property type="match status" value="1"/>
</dbReference>
<comment type="caution">
    <text evidence="13">The sequence shown here is derived from an EMBL/GenBank/DDBJ whole genome shotgun (WGS) entry which is preliminary data.</text>
</comment>
<dbReference type="SMART" id="SM00437">
    <property type="entry name" value="TOP1Ac"/>
    <property type="match status" value="1"/>
</dbReference>
<keyword evidence="14" id="KW-1185">Reference proteome</keyword>
<keyword evidence="6" id="KW-0413">Isomerase</keyword>
<dbReference type="GO" id="GO:0003677">
    <property type="term" value="F:DNA binding"/>
    <property type="evidence" value="ECO:0007669"/>
    <property type="project" value="UniProtKB-KW"/>
</dbReference>
<dbReference type="Gene3D" id="1.10.290.10">
    <property type="entry name" value="Topoisomerase I, domain 4"/>
    <property type="match status" value="1"/>
</dbReference>
<dbReference type="PROSITE" id="PS00396">
    <property type="entry name" value="TOPO_IA_1"/>
    <property type="match status" value="1"/>
</dbReference>
<dbReference type="PRINTS" id="PR00417">
    <property type="entry name" value="PRTPISMRASEI"/>
</dbReference>
<dbReference type="InterPro" id="IPR034144">
    <property type="entry name" value="TOPRIM_TopoIII"/>
</dbReference>
<evidence type="ECO:0000256" key="4">
    <source>
        <dbReference type="ARBA" id="ARBA00023029"/>
    </source>
</evidence>
<dbReference type="GeneID" id="86941456"/>
<dbReference type="Proteomes" id="UP000018466">
    <property type="component" value="Unassembled WGS sequence"/>
</dbReference>
<dbReference type="InterPro" id="IPR013826">
    <property type="entry name" value="Topo_IA_cen_sub3"/>
</dbReference>
<reference evidence="13 14" key="1">
    <citation type="submission" date="2011-10" db="EMBL/GenBank/DDBJ databases">
        <title>The Genome Sequence of Lachnospiraceae bacterium ACC2.</title>
        <authorList>
            <consortium name="The Broad Institute Genome Sequencing Platform"/>
            <person name="Earl A."/>
            <person name="Ward D."/>
            <person name="Feldgarden M."/>
            <person name="Gevers D."/>
            <person name="Sizova M."/>
            <person name="Hazen A."/>
            <person name="Epstein S."/>
            <person name="Young S.K."/>
            <person name="Zeng Q."/>
            <person name="Gargeya S."/>
            <person name="Fitzgerald M."/>
            <person name="Haas B."/>
            <person name="Abouelleil A."/>
            <person name="Alvarado L."/>
            <person name="Arachchi H.M."/>
            <person name="Berlin A."/>
            <person name="Brown A."/>
            <person name="Chapman S.B."/>
            <person name="Chen Z."/>
            <person name="Dunbar C."/>
            <person name="Freedman E."/>
            <person name="Gearin G."/>
            <person name="Goldberg J."/>
            <person name="Griggs A."/>
            <person name="Gujja S."/>
            <person name="Heiman D."/>
            <person name="Howarth C."/>
            <person name="Larson L."/>
            <person name="Lui A."/>
            <person name="MacDonald P.J.P."/>
            <person name="Montmayeur A."/>
            <person name="Murphy C."/>
            <person name="Neiman D."/>
            <person name="Pearson M."/>
            <person name="Priest M."/>
            <person name="Roberts A."/>
            <person name="Saif S."/>
            <person name="Shea T."/>
            <person name="Shenoy N."/>
            <person name="Sisk P."/>
            <person name="Stolte C."/>
            <person name="Sykes S."/>
            <person name="Wortman J."/>
            <person name="Nusbaum C."/>
            <person name="Birren B."/>
        </authorList>
    </citation>
    <scope>NUCLEOTIDE SEQUENCE [LARGE SCALE GENOMIC DNA]</scope>
    <source>
        <strain evidence="13 14">ACC2</strain>
    </source>
</reference>
<dbReference type="SMART" id="SM00493">
    <property type="entry name" value="TOPRIM"/>
    <property type="match status" value="1"/>
</dbReference>
<dbReference type="GO" id="GO:0006310">
    <property type="term" value="P:DNA recombination"/>
    <property type="evidence" value="ECO:0007669"/>
    <property type="project" value="TreeGrafter"/>
</dbReference>
<proteinExistence type="inferred from homology"/>
<dbReference type="PANTHER" id="PTHR11390:SF21">
    <property type="entry name" value="DNA TOPOISOMERASE 3-ALPHA"/>
    <property type="match status" value="1"/>
</dbReference>
<dbReference type="InterPro" id="IPR013824">
    <property type="entry name" value="Topo_IA_cen_sub1"/>
</dbReference>
<dbReference type="InterPro" id="IPR003601">
    <property type="entry name" value="Topo_IA_2"/>
</dbReference>
<evidence type="ECO:0000256" key="8">
    <source>
        <dbReference type="ARBA" id="ARBA00031985"/>
    </source>
</evidence>
<name>A0AA36Y3I2_9FIRM</name>
<dbReference type="GO" id="GO:0003917">
    <property type="term" value="F:DNA topoisomerase type I (single strand cut, ATP-independent) activity"/>
    <property type="evidence" value="ECO:0007669"/>
    <property type="project" value="UniProtKB-EC"/>
</dbReference>
<evidence type="ECO:0000313" key="14">
    <source>
        <dbReference type="Proteomes" id="UP000018466"/>
    </source>
</evidence>
<evidence type="ECO:0000256" key="5">
    <source>
        <dbReference type="ARBA" id="ARBA00023125"/>
    </source>
</evidence>
<dbReference type="EMBL" id="AGEL01000014">
    <property type="protein sequence ID" value="EHO15819.1"/>
    <property type="molecule type" value="Genomic_DNA"/>
</dbReference>
<evidence type="ECO:0000256" key="10">
    <source>
        <dbReference type="ARBA" id="ARBA00032877"/>
    </source>
</evidence>
<protein>
    <recommendedName>
        <fullName evidence="3">DNA topoisomerase</fullName>
        <ecNumber evidence="3">5.6.2.1</ecNumber>
    </recommendedName>
    <alternativeName>
        <fullName evidence="10">Omega-protein</fullName>
    </alternativeName>
    <alternativeName>
        <fullName evidence="9">Relaxing enzyme</fullName>
    </alternativeName>
    <alternativeName>
        <fullName evidence="7">Swivelase</fullName>
    </alternativeName>
    <alternativeName>
        <fullName evidence="8">Untwisting enzyme</fullName>
    </alternativeName>
</protein>
<dbReference type="InterPro" id="IPR013497">
    <property type="entry name" value="Topo_IA_cen"/>
</dbReference>
<dbReference type="GO" id="GO:0006281">
    <property type="term" value="P:DNA repair"/>
    <property type="evidence" value="ECO:0007669"/>
    <property type="project" value="TreeGrafter"/>
</dbReference>
<gene>
    <name evidence="13" type="ORF">HMPREF9623_01730</name>
</gene>
<evidence type="ECO:0000256" key="3">
    <source>
        <dbReference type="ARBA" id="ARBA00012891"/>
    </source>
</evidence>
<evidence type="ECO:0000256" key="7">
    <source>
        <dbReference type="ARBA" id="ARBA00030003"/>
    </source>
</evidence>
<dbReference type="InterPro" id="IPR023406">
    <property type="entry name" value="Topo_IA_AS"/>
</dbReference>
<dbReference type="SUPFAM" id="SSF56712">
    <property type="entry name" value="Prokaryotic type I DNA topoisomerase"/>
    <property type="match status" value="1"/>
</dbReference>
<accession>A0AA36Y3I2</accession>
<comment type="similarity">
    <text evidence="2">Belongs to the type IA topoisomerase family.</text>
</comment>
<dbReference type="Pfam" id="PF01751">
    <property type="entry name" value="Toprim"/>
    <property type="match status" value="1"/>
</dbReference>
<dbReference type="GO" id="GO:0006265">
    <property type="term" value="P:DNA topological change"/>
    <property type="evidence" value="ECO:0007669"/>
    <property type="project" value="InterPro"/>
</dbReference>
<evidence type="ECO:0000256" key="9">
    <source>
        <dbReference type="ARBA" id="ARBA00032235"/>
    </source>
</evidence>
<feature type="region of interest" description="Disordered" evidence="11">
    <location>
        <begin position="434"/>
        <end position="462"/>
    </location>
</feature>
<organism evidence="13 14">
    <name type="scientific">Stomatobaculum longum</name>
    <dbReference type="NCBI Taxonomy" id="796942"/>
    <lineage>
        <taxon>Bacteria</taxon>
        <taxon>Bacillati</taxon>
        <taxon>Bacillota</taxon>
        <taxon>Clostridia</taxon>
        <taxon>Lachnospirales</taxon>
        <taxon>Lachnospiraceae</taxon>
        <taxon>Stomatobaculum</taxon>
    </lineage>
</organism>
<sequence length="579" mass="65283">MGLKLVIAEKPSVAQSIAKVIGADNKKDGYLEGNGYLVSWCFGHLIELAAPDAYDPKYQKWKKEDLPIFPEPFRYEVTESTKKQFRKLQELMKWEDVISLVEATDAGREGELIFRLVYHKAGCRKLFERLWISSMEDKAIEEGFRNLRPSSEYDALYEAALCRERADWIVGINATRLFSCLYGQTLNVGRVMTPTLAMLVKRQEEIDTFKSEPFYSVRIKASGVVAEGRKCKDKAEAENILQAVRDSGKAKVESLQKTEKSEKPPLLYDLTTLRREANRRYGFTAQQTLDYTQSLYEKKLVTYPRTDSRYLTDEMEDSVKVLACQMKEKYGFTGIVYLNSSQVINSKKVSDHHAIIPTENAASADFSQIPYEEQKILGLVTAELLSALGRPCLSEEYHLTLRCAGEKFTAFAKKITDPGWHEIQDWILGKERTRKDDCSNDASGKDTSPENAPDENKSSETASGMSLAAVLAADPSLFAEGREVIVQDPEIRAGKTQPKKPYTENTLLSAMERAGSSETPDEAERKGLGTPATRAGIIEKLVRIGFLERKGNNKTKYLVPTHKGISLHWKMSCLRKSRD</sequence>
<dbReference type="AlphaFoldDB" id="A0AA36Y3I2"/>
<dbReference type="Pfam" id="PF01131">
    <property type="entry name" value="Topoisom_bac"/>
    <property type="match status" value="1"/>
</dbReference>
<dbReference type="EC" id="5.6.2.1" evidence="3"/>
<evidence type="ECO:0000256" key="1">
    <source>
        <dbReference type="ARBA" id="ARBA00000213"/>
    </source>
</evidence>
<keyword evidence="5" id="KW-0238">DNA-binding</keyword>
<keyword evidence="4" id="KW-0799">Topoisomerase</keyword>
<dbReference type="InterPro" id="IPR000380">
    <property type="entry name" value="Topo_IA"/>
</dbReference>
<dbReference type="InterPro" id="IPR023405">
    <property type="entry name" value="Topo_IA_core_domain"/>
</dbReference>
<comment type="catalytic activity">
    <reaction evidence="1">
        <text>ATP-independent breakage of single-stranded DNA, followed by passage and rejoining.</text>
        <dbReference type="EC" id="5.6.2.1"/>
    </reaction>
</comment>
<dbReference type="GO" id="GO:0043597">
    <property type="term" value="C:cytoplasmic replication fork"/>
    <property type="evidence" value="ECO:0007669"/>
    <property type="project" value="TreeGrafter"/>
</dbReference>
<dbReference type="RefSeq" id="WP_009533550.1">
    <property type="nucleotide sequence ID" value="NZ_JH590864.1"/>
</dbReference>
<dbReference type="InterPro" id="IPR003602">
    <property type="entry name" value="Topo_IA_DNA-bd_dom"/>
</dbReference>
<dbReference type="CDD" id="cd03362">
    <property type="entry name" value="TOPRIM_TopoIA_TopoIII"/>
    <property type="match status" value="1"/>
</dbReference>
<feature type="domain" description="Topo IA-type catalytic" evidence="12">
    <location>
        <begin position="153"/>
        <end position="579"/>
    </location>
</feature>
<dbReference type="InterPro" id="IPR013825">
    <property type="entry name" value="Topo_IA_cen_sub2"/>
</dbReference>
<dbReference type="InterPro" id="IPR006171">
    <property type="entry name" value="TOPRIM_dom"/>
</dbReference>